<dbReference type="PANTHER" id="PTHR12789:SF0">
    <property type="entry name" value="DENSITY-REGULATED PROTEIN"/>
    <property type="match status" value="1"/>
</dbReference>
<feature type="region of interest" description="Disordered" evidence="7">
    <location>
        <begin position="289"/>
        <end position="329"/>
    </location>
</feature>
<dbReference type="PROSITE" id="PS50296">
    <property type="entry name" value="SUI1"/>
    <property type="match status" value="1"/>
</dbReference>
<dbReference type="InterPro" id="IPR036877">
    <property type="entry name" value="SUI1_dom_sf"/>
</dbReference>
<dbReference type="EMBL" id="CAJNOR010000153">
    <property type="protein sequence ID" value="CAF0819709.1"/>
    <property type="molecule type" value="Genomic_DNA"/>
</dbReference>
<organism evidence="9 10">
    <name type="scientific">Adineta ricciae</name>
    <name type="common">Rotifer</name>
    <dbReference type="NCBI Taxonomy" id="249248"/>
    <lineage>
        <taxon>Eukaryota</taxon>
        <taxon>Metazoa</taxon>
        <taxon>Spiralia</taxon>
        <taxon>Gnathifera</taxon>
        <taxon>Rotifera</taxon>
        <taxon>Eurotatoria</taxon>
        <taxon>Bdelloidea</taxon>
        <taxon>Adinetida</taxon>
        <taxon>Adinetidae</taxon>
        <taxon>Adineta</taxon>
    </lineage>
</organism>
<dbReference type="GO" id="GO:0005840">
    <property type="term" value="C:ribosome"/>
    <property type="evidence" value="ECO:0007669"/>
    <property type="project" value="UniProtKB-KW"/>
</dbReference>
<evidence type="ECO:0000313" key="10">
    <source>
        <dbReference type="Proteomes" id="UP000663828"/>
    </source>
</evidence>
<dbReference type="PANTHER" id="PTHR12789">
    <property type="entry name" value="DENSITY-REGULATED PROTEIN HOMOLOG"/>
    <property type="match status" value="1"/>
</dbReference>
<dbReference type="Pfam" id="PF21023">
    <property type="entry name" value="DENR_N"/>
    <property type="match status" value="1"/>
</dbReference>
<comment type="caution">
    <text evidence="9">The sequence shown here is derived from an EMBL/GenBank/DDBJ whole genome shotgun (WGS) entry which is preliminary data.</text>
</comment>
<name>A0A813U786_ADIRI</name>
<evidence type="ECO:0000256" key="5">
    <source>
        <dbReference type="ARBA" id="ARBA00035222"/>
    </source>
</evidence>
<dbReference type="GO" id="GO:1990904">
    <property type="term" value="C:ribonucleoprotein complex"/>
    <property type="evidence" value="ECO:0007669"/>
    <property type="project" value="UniProtKB-KW"/>
</dbReference>
<protein>
    <recommendedName>
        <fullName evidence="5">Large ribosomal subunit protein eL29</fullName>
    </recommendedName>
    <alternativeName>
        <fullName evidence="6">60S ribosomal protein L29</fullName>
    </alternativeName>
</protein>
<feature type="compositionally biased region" description="Basic residues" evidence="7">
    <location>
        <begin position="295"/>
        <end position="310"/>
    </location>
</feature>
<evidence type="ECO:0000256" key="4">
    <source>
        <dbReference type="ARBA" id="ARBA00023274"/>
    </source>
</evidence>
<feature type="domain" description="SUI1" evidence="8">
    <location>
        <begin position="109"/>
        <end position="176"/>
    </location>
</feature>
<dbReference type="Proteomes" id="UP000663828">
    <property type="component" value="Unassembled WGS sequence"/>
</dbReference>
<dbReference type="Gene3D" id="3.30.780.10">
    <property type="entry name" value="SUI1-like domain"/>
    <property type="match status" value="1"/>
</dbReference>
<evidence type="ECO:0000313" key="9">
    <source>
        <dbReference type="EMBL" id="CAF0819709.1"/>
    </source>
</evidence>
<keyword evidence="10" id="KW-1185">Reference proteome</keyword>
<evidence type="ECO:0000256" key="1">
    <source>
        <dbReference type="ARBA" id="ARBA00007514"/>
    </source>
</evidence>
<feature type="compositionally biased region" description="Low complexity" evidence="7">
    <location>
        <begin position="311"/>
        <end position="329"/>
    </location>
</feature>
<dbReference type="CDD" id="cd11607">
    <property type="entry name" value="DENR_C"/>
    <property type="match status" value="1"/>
</dbReference>
<dbReference type="GO" id="GO:0003729">
    <property type="term" value="F:mRNA binding"/>
    <property type="evidence" value="ECO:0007669"/>
    <property type="project" value="TreeGrafter"/>
</dbReference>
<keyword evidence="4" id="KW-0687">Ribonucleoprotein</keyword>
<feature type="region of interest" description="Disordered" evidence="7">
    <location>
        <begin position="76"/>
        <end position="104"/>
    </location>
</feature>
<sequence>MAEALSDDIESNSNAPLAVQVNYPGPKPDIQYPLNIQYCGECSLPLEYCEYGPDPERCREWLERTLPDLLNQMQATSNAADDKSGEKKRQTRGGKGMPKGKKKFEAQKIIVSKQQRKGNKFVTIIQGLASNEVDMELARKFFAQKFSCGCSKSADDELTIQGDVVSELIDLLPEKWNQKNQPMAKSKNHTNHNQNRKDHRNGIKRPQSQRFPSLTGVDPKYVRNLKFTKHHNHVARKNLRKARKVKLAGGDAAAAGKVVKRPIRQSQPTQKSSWSLSSLLKNVTSYFAGETAAPAKKRTVRKHPSKKSKSHAATTKTTTAKATTVAAKK</sequence>
<dbReference type="Pfam" id="PF01253">
    <property type="entry name" value="SUI1"/>
    <property type="match status" value="1"/>
</dbReference>
<dbReference type="Pfam" id="PF01779">
    <property type="entry name" value="Ribosomal_L29e"/>
    <property type="match status" value="1"/>
</dbReference>
<dbReference type="InterPro" id="IPR002673">
    <property type="entry name" value="Ribosomal_eL29"/>
</dbReference>
<dbReference type="GO" id="GO:0003735">
    <property type="term" value="F:structural constituent of ribosome"/>
    <property type="evidence" value="ECO:0007669"/>
    <property type="project" value="InterPro"/>
</dbReference>
<accession>A0A813U786</accession>
<evidence type="ECO:0000256" key="6">
    <source>
        <dbReference type="ARBA" id="ARBA00035328"/>
    </source>
</evidence>
<dbReference type="InterPro" id="IPR001950">
    <property type="entry name" value="SUI1"/>
</dbReference>
<dbReference type="Gene3D" id="6.10.140.1730">
    <property type="match status" value="1"/>
</dbReference>
<dbReference type="InterPro" id="IPR050318">
    <property type="entry name" value="DENR/SUI1_TIF"/>
</dbReference>
<gene>
    <name evidence="9" type="ORF">XAT740_LOCUS3897</name>
</gene>
<dbReference type="GO" id="GO:0002188">
    <property type="term" value="P:translation reinitiation"/>
    <property type="evidence" value="ECO:0007669"/>
    <property type="project" value="TreeGrafter"/>
</dbReference>
<comment type="similarity">
    <text evidence="1">Belongs to the DENR family.</text>
</comment>
<evidence type="ECO:0000256" key="2">
    <source>
        <dbReference type="ARBA" id="ARBA00010247"/>
    </source>
</evidence>
<evidence type="ECO:0000259" key="8">
    <source>
        <dbReference type="PROSITE" id="PS50296"/>
    </source>
</evidence>
<reference evidence="9" key="1">
    <citation type="submission" date="2021-02" db="EMBL/GenBank/DDBJ databases">
        <authorList>
            <person name="Nowell W R."/>
        </authorList>
    </citation>
    <scope>NUCLEOTIDE SEQUENCE</scope>
</reference>
<comment type="similarity">
    <text evidence="2">Belongs to the eukaryotic ribosomal protein eL29 family.</text>
</comment>
<proteinExistence type="inferred from homology"/>
<dbReference type="GO" id="GO:0003743">
    <property type="term" value="F:translation initiation factor activity"/>
    <property type="evidence" value="ECO:0007669"/>
    <property type="project" value="InterPro"/>
</dbReference>
<dbReference type="AlphaFoldDB" id="A0A813U786"/>
<evidence type="ECO:0000256" key="3">
    <source>
        <dbReference type="ARBA" id="ARBA00022980"/>
    </source>
</evidence>
<feature type="region of interest" description="Disordered" evidence="7">
    <location>
        <begin position="178"/>
        <end position="216"/>
    </location>
</feature>
<dbReference type="InterPro" id="IPR046447">
    <property type="entry name" value="DENR_C"/>
</dbReference>
<dbReference type="GO" id="GO:0001731">
    <property type="term" value="P:formation of translation preinitiation complex"/>
    <property type="evidence" value="ECO:0007669"/>
    <property type="project" value="TreeGrafter"/>
</dbReference>
<evidence type="ECO:0000256" key="7">
    <source>
        <dbReference type="SAM" id="MobiDB-lite"/>
    </source>
</evidence>
<dbReference type="SUPFAM" id="SSF55159">
    <property type="entry name" value="eIF1-like"/>
    <property type="match status" value="1"/>
</dbReference>
<dbReference type="InterPro" id="IPR048517">
    <property type="entry name" value="DENR_N"/>
</dbReference>
<keyword evidence="3" id="KW-0689">Ribosomal protein</keyword>